<proteinExistence type="predicted"/>
<organism evidence="1 2">
    <name type="scientific">Senna tora</name>
    <dbReference type="NCBI Taxonomy" id="362788"/>
    <lineage>
        <taxon>Eukaryota</taxon>
        <taxon>Viridiplantae</taxon>
        <taxon>Streptophyta</taxon>
        <taxon>Embryophyta</taxon>
        <taxon>Tracheophyta</taxon>
        <taxon>Spermatophyta</taxon>
        <taxon>Magnoliopsida</taxon>
        <taxon>eudicotyledons</taxon>
        <taxon>Gunneridae</taxon>
        <taxon>Pentapetalae</taxon>
        <taxon>rosids</taxon>
        <taxon>fabids</taxon>
        <taxon>Fabales</taxon>
        <taxon>Fabaceae</taxon>
        <taxon>Caesalpinioideae</taxon>
        <taxon>Cassia clade</taxon>
        <taxon>Senna</taxon>
    </lineage>
</organism>
<gene>
    <name evidence="1" type="ORF">G2W53_035202</name>
</gene>
<protein>
    <submittedName>
        <fullName evidence="1">Uncharacterized protein</fullName>
    </submittedName>
</protein>
<dbReference type="Proteomes" id="UP000634136">
    <property type="component" value="Unassembled WGS sequence"/>
</dbReference>
<comment type="caution">
    <text evidence="1">The sequence shown here is derived from an EMBL/GenBank/DDBJ whole genome shotgun (WGS) entry which is preliminary data.</text>
</comment>
<dbReference type="AlphaFoldDB" id="A0A834W904"/>
<keyword evidence="2" id="KW-1185">Reference proteome</keyword>
<accession>A0A834W904</accession>
<evidence type="ECO:0000313" key="1">
    <source>
        <dbReference type="EMBL" id="KAF7808459.1"/>
    </source>
</evidence>
<reference evidence="1" key="1">
    <citation type="submission" date="2020-09" db="EMBL/GenBank/DDBJ databases">
        <title>Genome-Enabled Discovery of Anthraquinone Biosynthesis in Senna tora.</title>
        <authorList>
            <person name="Kang S.-H."/>
            <person name="Pandey R.P."/>
            <person name="Lee C.-M."/>
            <person name="Sim J.-S."/>
            <person name="Jeong J.-T."/>
            <person name="Choi B.-S."/>
            <person name="Jung M."/>
            <person name="Ginzburg D."/>
            <person name="Zhao K."/>
            <person name="Won S.Y."/>
            <person name="Oh T.-J."/>
            <person name="Yu Y."/>
            <person name="Kim N.-H."/>
            <person name="Lee O.R."/>
            <person name="Lee T.-H."/>
            <person name="Bashyal P."/>
            <person name="Kim T.-S."/>
            <person name="Lee W.-H."/>
            <person name="Kawkins C."/>
            <person name="Kim C.-K."/>
            <person name="Kim J.S."/>
            <person name="Ahn B.O."/>
            <person name="Rhee S.Y."/>
            <person name="Sohng J.K."/>
        </authorList>
    </citation>
    <scope>NUCLEOTIDE SEQUENCE</scope>
    <source>
        <tissue evidence="1">Leaf</tissue>
    </source>
</reference>
<dbReference type="OrthoDB" id="1432691at2759"/>
<evidence type="ECO:0000313" key="2">
    <source>
        <dbReference type="Proteomes" id="UP000634136"/>
    </source>
</evidence>
<name>A0A834W904_9FABA</name>
<sequence>MVMASASNQTVAYYSSTNNSPVQRSDIHCNASDKGKRIKKHRDQNLPNFGMTNSKLFKDVCSRGHSTESCEQFKNHVFSLLDARRISLQGPVIKKEVIKGTPRAEDTKKWNLKRDDQKLKEKLPWVWDLEDLCVFPQVEIPVEFKIPDFVKYDGPNNPKFHLKAYWLTMGKWGQNEKLFLAHFHFSLTGIAFQWYIRLAATAAIVFIPQLPKITATATVTRWCSALLIFLLATPPPLLCFLCSEVSCVPLYWFISIAYT</sequence>
<dbReference type="EMBL" id="JAAIUW010000011">
    <property type="protein sequence ID" value="KAF7808459.1"/>
    <property type="molecule type" value="Genomic_DNA"/>
</dbReference>